<keyword evidence="3" id="KW-0804">Transcription</keyword>
<dbReference type="GO" id="GO:0005634">
    <property type="term" value="C:nucleus"/>
    <property type="evidence" value="ECO:0007669"/>
    <property type="project" value="UniProtKB-SubCell"/>
</dbReference>
<evidence type="ECO:0000256" key="5">
    <source>
        <dbReference type="SAM" id="MobiDB-lite"/>
    </source>
</evidence>
<keyword evidence="4" id="KW-0539">Nucleus</keyword>
<dbReference type="OrthoDB" id="66982at2759"/>
<dbReference type="PANTHER" id="PTHR11380:SF16">
    <property type="entry name" value="TRANSCRIPTION INITIATION PROTEIN SPT3 HOMOLOG"/>
    <property type="match status" value="1"/>
</dbReference>
<evidence type="ECO:0000313" key="6">
    <source>
        <dbReference type="EMBL" id="TNY22527.1"/>
    </source>
</evidence>
<evidence type="ECO:0000313" key="7">
    <source>
        <dbReference type="Proteomes" id="UP000311382"/>
    </source>
</evidence>
<accession>A0A5C5G0B0</accession>
<evidence type="ECO:0000256" key="4">
    <source>
        <dbReference type="ARBA" id="ARBA00023242"/>
    </source>
</evidence>
<feature type="compositionally biased region" description="Acidic residues" evidence="5">
    <location>
        <begin position="272"/>
        <end position="286"/>
    </location>
</feature>
<sequence>MATLAQPKPRYVYTQEIAAMVFVCTGIKDPDDDLPLYLEDAVRAEMAELVTQARAQAARRATRTIAVEDLVFLVRHDRAKVNRLRSYLSWRDVRRKLKEPNEADDETDGMEEPVSDKTLKVIKNVVRLPWELGDAWADYLGASSAAAAGDGGDPSELEDHEAADAYEVNKQRLREADDVTRRMTRDEYEHYAQARQASFVYRKSKKFRDFLSLPSLLDTVAPLSDEVMDVLGFLAYECVLALCDAGVAHGRRSAEARERRERCEARKRRREEEEEEGEEEEEEEEGEAKRVAEGDGEGESADARGRARSPKKPHKDDAAAGDTKPPPPRKGLEAPTTTTHASSAASPSSPPTRRPLEVPTSLFSAPLVSTEVVPALAHAAVSKDGGEGGEGAAAAEGAQAALVPTQLRLQLQLQDVAEGYHAVQHAQGALKMGGMRNWRGGVARLSNRLL</sequence>
<dbReference type="GO" id="GO:0003712">
    <property type="term" value="F:transcription coregulator activity"/>
    <property type="evidence" value="ECO:0007669"/>
    <property type="project" value="TreeGrafter"/>
</dbReference>
<evidence type="ECO:0000256" key="1">
    <source>
        <dbReference type="ARBA" id="ARBA00004123"/>
    </source>
</evidence>
<reference evidence="6 7" key="1">
    <citation type="submission" date="2019-03" db="EMBL/GenBank/DDBJ databases">
        <title>Rhodosporidium diobovatum UCD-FST 08-225 genome sequencing, assembly, and annotation.</title>
        <authorList>
            <person name="Fakankun I.U."/>
            <person name="Fristensky B."/>
            <person name="Levin D.B."/>
        </authorList>
    </citation>
    <scope>NUCLEOTIDE SEQUENCE [LARGE SCALE GENOMIC DNA]</scope>
    <source>
        <strain evidence="6 7">UCD-FST 08-225</strain>
    </source>
</reference>
<organism evidence="6 7">
    <name type="scientific">Rhodotorula diobovata</name>
    <dbReference type="NCBI Taxonomy" id="5288"/>
    <lineage>
        <taxon>Eukaryota</taxon>
        <taxon>Fungi</taxon>
        <taxon>Dikarya</taxon>
        <taxon>Basidiomycota</taxon>
        <taxon>Pucciniomycotina</taxon>
        <taxon>Microbotryomycetes</taxon>
        <taxon>Sporidiobolales</taxon>
        <taxon>Sporidiobolaceae</taxon>
        <taxon>Rhodotorula</taxon>
    </lineage>
</organism>
<dbReference type="AlphaFoldDB" id="A0A5C5G0B0"/>
<dbReference type="EMBL" id="SOZI01000024">
    <property type="protein sequence ID" value="TNY22527.1"/>
    <property type="molecule type" value="Genomic_DNA"/>
</dbReference>
<feature type="compositionally biased region" description="Low complexity" evidence="5">
    <location>
        <begin position="334"/>
        <end position="347"/>
    </location>
</feature>
<feature type="region of interest" description="Disordered" evidence="5">
    <location>
        <begin position="249"/>
        <end position="358"/>
    </location>
</feature>
<evidence type="ECO:0000256" key="2">
    <source>
        <dbReference type="ARBA" id="ARBA00023015"/>
    </source>
</evidence>
<dbReference type="GO" id="GO:0000124">
    <property type="term" value="C:SAGA complex"/>
    <property type="evidence" value="ECO:0007669"/>
    <property type="project" value="TreeGrafter"/>
</dbReference>
<keyword evidence="7" id="KW-1185">Reference proteome</keyword>
<dbReference type="InterPro" id="IPR003195">
    <property type="entry name" value="TFIID_TAF13"/>
</dbReference>
<protein>
    <submittedName>
        <fullName evidence="6">Transcription initiation factor IID, 18kD subunit-domain-containing protein</fullName>
    </submittedName>
</protein>
<comment type="caution">
    <text evidence="6">The sequence shown here is derived from an EMBL/GenBank/DDBJ whole genome shotgun (WGS) entry which is preliminary data.</text>
</comment>
<dbReference type="GO" id="GO:0003743">
    <property type="term" value="F:translation initiation factor activity"/>
    <property type="evidence" value="ECO:0007669"/>
    <property type="project" value="UniProtKB-KW"/>
</dbReference>
<comment type="subcellular location">
    <subcellularLocation>
        <location evidence="1">Nucleus</location>
    </subcellularLocation>
</comment>
<dbReference type="GO" id="GO:0006366">
    <property type="term" value="P:transcription by RNA polymerase II"/>
    <property type="evidence" value="ECO:0007669"/>
    <property type="project" value="InterPro"/>
</dbReference>
<keyword evidence="6" id="KW-0396">Initiation factor</keyword>
<dbReference type="Pfam" id="PF02269">
    <property type="entry name" value="TFIID-18kDa"/>
    <property type="match status" value="1"/>
</dbReference>
<dbReference type="PANTHER" id="PTHR11380">
    <property type="entry name" value="TRANSCRIPTION INITIATION FACTOR TFIID/SUPT3-RELATED"/>
    <property type="match status" value="1"/>
</dbReference>
<evidence type="ECO:0000256" key="3">
    <source>
        <dbReference type="ARBA" id="ARBA00023163"/>
    </source>
</evidence>
<keyword evidence="6" id="KW-0648">Protein biosynthesis</keyword>
<keyword evidence="2" id="KW-0805">Transcription regulation</keyword>
<gene>
    <name evidence="6" type="ORF">DMC30DRAFT_140691</name>
</gene>
<proteinExistence type="predicted"/>
<dbReference type="Proteomes" id="UP000311382">
    <property type="component" value="Unassembled WGS sequence"/>
</dbReference>
<dbReference type="STRING" id="5288.A0A5C5G0B0"/>
<name>A0A5C5G0B0_9BASI</name>
<feature type="compositionally biased region" description="Basic and acidic residues" evidence="5">
    <location>
        <begin position="252"/>
        <end position="264"/>
    </location>
</feature>